<evidence type="ECO:0000256" key="1">
    <source>
        <dbReference type="PROSITE-ProRule" id="PRU00042"/>
    </source>
</evidence>
<dbReference type="GeneID" id="91086711"/>
<feature type="signal peptide" evidence="3">
    <location>
        <begin position="1"/>
        <end position="29"/>
    </location>
</feature>
<dbReference type="SMART" id="SM00355">
    <property type="entry name" value="ZnF_C2H2"/>
    <property type="match status" value="4"/>
</dbReference>
<feature type="region of interest" description="Disordered" evidence="2">
    <location>
        <begin position="733"/>
        <end position="762"/>
    </location>
</feature>
<evidence type="ECO:0000256" key="3">
    <source>
        <dbReference type="SAM" id="SignalP"/>
    </source>
</evidence>
<feature type="compositionally biased region" description="Basic residues" evidence="2">
    <location>
        <begin position="741"/>
        <end position="750"/>
    </location>
</feature>
<feature type="compositionally biased region" description="Polar residues" evidence="2">
    <location>
        <begin position="1485"/>
        <end position="1497"/>
    </location>
</feature>
<protein>
    <recommendedName>
        <fullName evidence="4">C2H2-type domain-containing protein</fullName>
    </recommendedName>
</protein>
<dbReference type="PROSITE" id="PS50157">
    <property type="entry name" value="ZINC_FINGER_C2H2_2"/>
    <property type="match status" value="1"/>
</dbReference>
<dbReference type="RefSeq" id="XP_066068021.1">
    <property type="nucleotide sequence ID" value="XM_066211924.1"/>
</dbReference>
<feature type="region of interest" description="Disordered" evidence="2">
    <location>
        <begin position="176"/>
        <end position="200"/>
    </location>
</feature>
<feature type="compositionally biased region" description="Polar residues" evidence="2">
    <location>
        <begin position="839"/>
        <end position="849"/>
    </location>
</feature>
<reference evidence="5" key="3">
    <citation type="submission" date="2024-01" db="EMBL/GenBank/DDBJ databases">
        <authorList>
            <person name="Coelho M.A."/>
            <person name="David-Palma M."/>
            <person name="Shea T."/>
            <person name="Sun S."/>
            <person name="Cuomo C.A."/>
            <person name="Heitman J."/>
        </authorList>
    </citation>
    <scope>NUCLEOTIDE SEQUENCE</scope>
    <source>
        <strain evidence="5">CBS 7841</strain>
    </source>
</reference>
<reference evidence="5" key="2">
    <citation type="journal article" date="2022" name="Elife">
        <title>Obligate sexual reproduction of a homothallic fungus closely related to the Cryptococcus pathogenic species complex.</title>
        <authorList>
            <person name="Passer A.R."/>
            <person name="Clancey S.A."/>
            <person name="Shea T."/>
            <person name="David-Palma M."/>
            <person name="Averette A.F."/>
            <person name="Boekhout T."/>
            <person name="Porcel B.M."/>
            <person name="Nowrousian M."/>
            <person name="Cuomo C.A."/>
            <person name="Sun S."/>
            <person name="Heitman J."/>
            <person name="Coelho M.A."/>
        </authorList>
    </citation>
    <scope>NUCLEOTIDE SEQUENCE</scope>
    <source>
        <strain evidence="5">CBS 7841</strain>
    </source>
</reference>
<name>A0AAJ8JRY4_9TREE</name>
<feature type="domain" description="C2H2-type" evidence="4">
    <location>
        <begin position="277"/>
        <end position="305"/>
    </location>
</feature>
<feature type="compositionally biased region" description="Basic and acidic residues" evidence="2">
    <location>
        <begin position="1253"/>
        <end position="1266"/>
    </location>
</feature>
<feature type="region of interest" description="Disordered" evidence="2">
    <location>
        <begin position="832"/>
        <end position="863"/>
    </location>
</feature>
<gene>
    <name evidence="5" type="ORF">L203_102499</name>
</gene>
<sequence length="1602" mass="177944">MIRESISSATDLFFFTIALVFISLKTPHSQVYHCTCECKCGRRKHVPSTYTLEEDGAKEESIIQESKETAFTLKKQSNNPAPGKAKVQHGKQDLLTQPESIETIQQEENYESIESSTFARCVSLQTAVQSANIRTTKPSAVRTVEENECKTAFAENTPGEPVSTNNAGNIEATVKPQDGQEDWNNNNVQAQSDPGTSLQQQAQPLLQTQPLSRLQPPSHSLREKSQFEQSVSSFNGRPLPPHQVRSSDDTSDQNYDLRSSLTEGSSFITRYTKVDSLLCRPCNKQFRSHSALQQHNRAVHPASMISEGVESTNGWASPSKMSKHISQFTASNTYVVPARKQPDILDDGQDTALACEICNEAIQSLYELRQHKKEKHPWSLICPDCLVTFNHVTDSRSHYEAVHACEPTGFQLTPHMLDLIQTKKAPNTSKILLSNHNIQSIELSKPTASNQHMASLPVQTFLILASYDSHMVQFQHHCPQCEAIFKDPSEFAAHANSYHSQGDKHLILSKDSTFNSEFQTTMFSPNQPKSCTVLPLVTTSVRTSCSSSSDFAALPSIHHTEATADPQDMSLCDMSLTDMSLCDESSTESEIKCLQPKHEQYALEDPFNRSSPIAIAIKAKNGVAQEEESSVHESIAAEEQTSGEYKDLHEHVNTATDPADDVENCTSQSQIRQNCILAEPPYSAFNEKPPYRRDSVVDTTELVSSCRKTFSKLPVPLPPQSKAAKKALARQIYKTAPRLPRQSKKSRSKKTQAYDSDDENDFELPSDCEMLLGDVSDFGISVSLVPDKDKVEGAKNPKDKIKDAMDTNRALPKNLHQIQGEKIDFPFYRIPDNGDEENSSTSLNQISTSKDQRGVKGEANEEVTKEVKRVATQDSLVPEFHEEVIEIRRTPRGFDFDDDCSDYEGYLQNPENNVLSDSKEQHFMSDTLLSPSGAEDVTNNSGDRPRAITCEGAESVDSDSIPVEKASITLTEPETEGKVSSVKIPSHTNILPLSSSKLASNTHIETINHQFTNHKSSTFSPVPVTVELTTADTSNGYRSLEQPDNIRSASPVAIESKQTPVPEGCVHATGFNSAGLLESRLPPVTTAQSTSLSLNEDNMYRPSINNDQHVVTRPKGISPYERAVIKYGLANSPNDFDDDTYSAGVEFELGREVTQSHERNEIHERLPNYESEEDDEYDEVEERIRAQAIADAKAENEAAGAWMNEEQDDDDDLGSRNYLQSALIDPTAIPVDHLQELLQDDAAVVDEQLAAKREDDHGQKIIKQDQNESQTPNEKQNQHQNQNKELVAEDIDQHHTVSSNESQISDNYCDRDNSPSLSYLKDTWAAAQTMIETKATWFDETEEPAVMGGIELTVPSFAFLNSESNNTVTNTPSLSSSANSDYEEKTIVDIKAIEPETPLDSSKQDDHWAESEEVYRIALANRARPPPRNIGSLRDSYEEERISAPQHIRPNKPSRASSSNSYDLSNKDIDDSSHAYSRRLKKFSSIPNGKRSTNYGAESTGEMEREGRAGILSIKSSNFHDTDESGWSSMEPRNDGYGSSWDDGGSYIGYGDNRYISDNKRSGRTKGQRQRLGLFSKTVNSPDNEVWGALPTVTDTAETGGW</sequence>
<keyword evidence="1" id="KW-0479">Metal-binding</keyword>
<feature type="region of interest" description="Disordered" evidence="2">
    <location>
        <begin position="212"/>
        <end position="258"/>
    </location>
</feature>
<keyword evidence="1" id="KW-0862">Zinc</keyword>
<dbReference type="Proteomes" id="UP000094043">
    <property type="component" value="Chromosome 3"/>
</dbReference>
<feature type="region of interest" description="Disordered" evidence="2">
    <location>
        <begin position="1152"/>
        <end position="1177"/>
    </location>
</feature>
<accession>A0AAJ8JRY4</accession>
<reference evidence="5" key="1">
    <citation type="submission" date="2016-06" db="EMBL/GenBank/DDBJ databases">
        <authorList>
            <person name="Cuomo C."/>
            <person name="Litvintseva A."/>
            <person name="Heitman J."/>
            <person name="Chen Y."/>
            <person name="Sun S."/>
            <person name="Springer D."/>
            <person name="Dromer F."/>
            <person name="Young S."/>
            <person name="Zeng Q."/>
            <person name="Chapman S."/>
            <person name="Gujja S."/>
            <person name="Saif S."/>
            <person name="Birren B."/>
        </authorList>
    </citation>
    <scope>NUCLEOTIDE SEQUENCE</scope>
    <source>
        <strain evidence="5">CBS 7841</strain>
    </source>
</reference>
<feature type="compositionally biased region" description="Polar residues" evidence="2">
    <location>
        <begin position="182"/>
        <end position="195"/>
    </location>
</feature>
<organism evidence="5 6">
    <name type="scientific">Cryptococcus depauperatus CBS 7841</name>
    <dbReference type="NCBI Taxonomy" id="1295531"/>
    <lineage>
        <taxon>Eukaryota</taxon>
        <taxon>Fungi</taxon>
        <taxon>Dikarya</taxon>
        <taxon>Basidiomycota</taxon>
        <taxon>Agaricomycotina</taxon>
        <taxon>Tremellomycetes</taxon>
        <taxon>Tremellales</taxon>
        <taxon>Cryptococcaceae</taxon>
        <taxon>Cryptococcus</taxon>
    </lineage>
</organism>
<dbReference type="EMBL" id="CP143786">
    <property type="protein sequence ID" value="WVN87321.1"/>
    <property type="molecule type" value="Genomic_DNA"/>
</dbReference>
<keyword evidence="3" id="KW-0732">Signal</keyword>
<evidence type="ECO:0000313" key="6">
    <source>
        <dbReference type="Proteomes" id="UP000094043"/>
    </source>
</evidence>
<proteinExistence type="predicted"/>
<dbReference type="GO" id="GO:0008270">
    <property type="term" value="F:zinc ion binding"/>
    <property type="evidence" value="ECO:0007669"/>
    <property type="project" value="UniProtKB-KW"/>
</dbReference>
<evidence type="ECO:0000259" key="4">
    <source>
        <dbReference type="PROSITE" id="PS50157"/>
    </source>
</evidence>
<feature type="compositionally biased region" description="Basic and acidic residues" evidence="2">
    <location>
        <begin position="1152"/>
        <end position="1167"/>
    </location>
</feature>
<dbReference type="KEGG" id="cdep:91086711"/>
<keyword evidence="1" id="KW-0863">Zinc-finger</keyword>
<feature type="region of interest" description="Disordered" evidence="2">
    <location>
        <begin position="1253"/>
        <end position="1281"/>
    </location>
</feature>
<feature type="compositionally biased region" description="Polar residues" evidence="2">
    <location>
        <begin position="1454"/>
        <end position="1464"/>
    </location>
</feature>
<evidence type="ECO:0000313" key="5">
    <source>
        <dbReference type="EMBL" id="WVN87321.1"/>
    </source>
</evidence>
<evidence type="ECO:0000256" key="2">
    <source>
        <dbReference type="SAM" id="MobiDB-lite"/>
    </source>
</evidence>
<feature type="compositionally biased region" description="Basic and acidic residues" evidence="2">
    <location>
        <begin position="850"/>
        <end position="863"/>
    </location>
</feature>
<dbReference type="InterPro" id="IPR013087">
    <property type="entry name" value="Znf_C2H2_type"/>
</dbReference>
<keyword evidence="6" id="KW-1185">Reference proteome</keyword>
<feature type="chain" id="PRO_5042580197" description="C2H2-type domain-containing protein" evidence="3">
    <location>
        <begin position="30"/>
        <end position="1602"/>
    </location>
</feature>
<dbReference type="PROSITE" id="PS00028">
    <property type="entry name" value="ZINC_FINGER_C2H2_1"/>
    <property type="match status" value="4"/>
</dbReference>
<feature type="region of interest" description="Disordered" evidence="2">
    <location>
        <begin position="1424"/>
        <end position="1503"/>
    </location>
</feature>